<dbReference type="GO" id="GO:0016740">
    <property type="term" value="F:transferase activity"/>
    <property type="evidence" value="ECO:0007669"/>
    <property type="project" value="UniProtKB-KW"/>
</dbReference>
<name>A0A7C3MFD7_ARCFL</name>
<dbReference type="CDD" id="cd05403">
    <property type="entry name" value="NT_KNTase_like"/>
    <property type="match status" value="1"/>
</dbReference>
<dbReference type="EMBL" id="DTLB01000011">
    <property type="protein sequence ID" value="HFW31830.1"/>
    <property type="molecule type" value="Genomic_DNA"/>
</dbReference>
<accession>A0A7C3MFD7</accession>
<comment type="caution">
    <text evidence="2">The sequence shown here is derived from an EMBL/GenBank/DDBJ whole genome shotgun (WGS) entry which is preliminary data.</text>
</comment>
<dbReference type="PANTHER" id="PTHR37030:SF3">
    <property type="entry name" value="POLYMERASE NUCLEOTIDYL TRANSFERASE DOMAIN-CONTAINING PROTEIN"/>
    <property type="match status" value="1"/>
</dbReference>
<proteinExistence type="predicted"/>
<sequence>MADLIDFQIEIVRRFREMRRNYVYNVRKIKDFAKDVFGSRLLSVYVFGSVVEGKERPMSDVDVAIVLSENAEEEERMKLYRKVREHFGPHPFEIHIVTINEWEGWYKRFVKSFLEI</sequence>
<gene>
    <name evidence="2" type="ORF">ENW66_02595</name>
</gene>
<feature type="domain" description="Polymerase beta nucleotidyltransferase" evidence="1">
    <location>
        <begin position="28"/>
        <end position="101"/>
    </location>
</feature>
<dbReference type="SUPFAM" id="SSF81301">
    <property type="entry name" value="Nucleotidyltransferase"/>
    <property type="match status" value="1"/>
</dbReference>
<dbReference type="InterPro" id="IPR043519">
    <property type="entry name" value="NT_sf"/>
</dbReference>
<evidence type="ECO:0000313" key="2">
    <source>
        <dbReference type="EMBL" id="HFW31830.1"/>
    </source>
</evidence>
<evidence type="ECO:0000259" key="1">
    <source>
        <dbReference type="Pfam" id="PF18765"/>
    </source>
</evidence>
<dbReference type="Pfam" id="PF18765">
    <property type="entry name" value="Polbeta"/>
    <property type="match status" value="1"/>
</dbReference>
<dbReference type="InterPro" id="IPR041633">
    <property type="entry name" value="Polbeta"/>
</dbReference>
<protein>
    <submittedName>
        <fullName evidence="2">Nucleotidyltransferase domain-containing protein</fullName>
    </submittedName>
</protein>
<organism evidence="2">
    <name type="scientific">Archaeoglobus fulgidus</name>
    <dbReference type="NCBI Taxonomy" id="2234"/>
    <lineage>
        <taxon>Archaea</taxon>
        <taxon>Methanobacteriati</taxon>
        <taxon>Methanobacteriota</taxon>
        <taxon>Archaeoglobi</taxon>
        <taxon>Archaeoglobales</taxon>
        <taxon>Archaeoglobaceae</taxon>
        <taxon>Archaeoglobus</taxon>
    </lineage>
</organism>
<reference evidence="2" key="1">
    <citation type="journal article" date="2020" name="mSystems">
        <title>Genome- and Community-Level Interaction Insights into Carbon Utilization and Element Cycling Functions of Hydrothermarchaeota in Hydrothermal Sediment.</title>
        <authorList>
            <person name="Zhou Z."/>
            <person name="Liu Y."/>
            <person name="Xu W."/>
            <person name="Pan J."/>
            <person name="Luo Z.H."/>
            <person name="Li M."/>
        </authorList>
    </citation>
    <scope>NUCLEOTIDE SEQUENCE [LARGE SCALE GENOMIC DNA]</scope>
    <source>
        <strain evidence="2">SpSt-87</strain>
    </source>
</reference>
<keyword evidence="2" id="KW-0808">Transferase</keyword>
<dbReference type="PANTHER" id="PTHR37030">
    <property type="entry name" value="NUCLEOTIDYLTRANSFERASE"/>
    <property type="match status" value="1"/>
</dbReference>
<dbReference type="AlphaFoldDB" id="A0A7C3MFD7"/>
<dbReference type="Gene3D" id="3.30.460.10">
    <property type="entry name" value="Beta Polymerase, domain 2"/>
    <property type="match status" value="1"/>
</dbReference>